<dbReference type="Pfam" id="PF00565">
    <property type="entry name" value="SNase"/>
    <property type="match status" value="4"/>
</dbReference>
<dbReference type="SUPFAM" id="SSF63748">
    <property type="entry name" value="Tudor/PWWP/MBT"/>
    <property type="match status" value="1"/>
</dbReference>
<evidence type="ECO:0000259" key="10">
    <source>
        <dbReference type="PROSITE" id="PS50830"/>
    </source>
</evidence>
<feature type="domain" description="TNase-like" evidence="10">
    <location>
        <begin position="2"/>
        <end position="142"/>
    </location>
</feature>
<dbReference type="Gene3D" id="2.40.50.90">
    <property type="match status" value="5"/>
</dbReference>
<feature type="domain" description="TNase-like" evidence="10">
    <location>
        <begin position="166"/>
        <end position="309"/>
    </location>
</feature>
<keyword evidence="12" id="KW-1185">Reference proteome</keyword>
<name>A0A6A6SER2_9PLEO</name>
<reference evidence="11" key="1">
    <citation type="journal article" date="2020" name="Stud. Mycol.">
        <title>101 Dothideomycetes genomes: a test case for predicting lifestyles and emergence of pathogens.</title>
        <authorList>
            <person name="Haridas S."/>
            <person name="Albert R."/>
            <person name="Binder M."/>
            <person name="Bloem J."/>
            <person name="Labutti K."/>
            <person name="Salamov A."/>
            <person name="Andreopoulos B."/>
            <person name="Baker S."/>
            <person name="Barry K."/>
            <person name="Bills G."/>
            <person name="Bluhm B."/>
            <person name="Cannon C."/>
            <person name="Castanera R."/>
            <person name="Culley D."/>
            <person name="Daum C."/>
            <person name="Ezra D."/>
            <person name="Gonzalez J."/>
            <person name="Henrissat B."/>
            <person name="Kuo A."/>
            <person name="Liang C."/>
            <person name="Lipzen A."/>
            <person name="Lutzoni F."/>
            <person name="Magnuson J."/>
            <person name="Mondo S."/>
            <person name="Nolan M."/>
            <person name="Ohm R."/>
            <person name="Pangilinan J."/>
            <person name="Park H.-J."/>
            <person name="Ramirez L."/>
            <person name="Alfaro M."/>
            <person name="Sun H."/>
            <person name="Tritt A."/>
            <person name="Yoshinaga Y."/>
            <person name="Zwiers L.-H."/>
            <person name="Turgeon B."/>
            <person name="Goodwin S."/>
            <person name="Spatafora J."/>
            <person name="Crous P."/>
            <person name="Grigoriev I."/>
        </authorList>
    </citation>
    <scope>NUCLEOTIDE SEQUENCE</scope>
    <source>
        <strain evidence="11">CBS 473.64</strain>
    </source>
</reference>
<feature type="compositionally biased region" description="Low complexity" evidence="8">
    <location>
        <begin position="630"/>
        <end position="640"/>
    </location>
</feature>
<evidence type="ECO:0000259" key="9">
    <source>
        <dbReference type="PROSITE" id="PS50304"/>
    </source>
</evidence>
<dbReference type="OrthoDB" id="10023235at2759"/>
<feature type="domain" description="Tudor" evidence="9">
    <location>
        <begin position="700"/>
        <end position="760"/>
    </location>
</feature>
<dbReference type="EMBL" id="MU006776">
    <property type="protein sequence ID" value="KAF2646316.1"/>
    <property type="molecule type" value="Genomic_DNA"/>
</dbReference>
<keyword evidence="4 7" id="KW-0963">Cytoplasm</keyword>
<keyword evidence="6" id="KW-0677">Repeat</keyword>
<evidence type="ECO:0000313" key="12">
    <source>
        <dbReference type="Proteomes" id="UP000799753"/>
    </source>
</evidence>
<dbReference type="GO" id="GO:0031332">
    <property type="term" value="C:RNAi effector complex"/>
    <property type="evidence" value="ECO:0007669"/>
    <property type="project" value="InterPro"/>
</dbReference>
<dbReference type="PROSITE" id="PS50830">
    <property type="entry name" value="TNASE_3"/>
    <property type="match status" value="4"/>
</dbReference>
<dbReference type="PANTHER" id="PTHR12302">
    <property type="entry name" value="EBNA2 BINDING PROTEIN P100"/>
    <property type="match status" value="1"/>
</dbReference>
<dbReference type="PANTHER" id="PTHR12302:SF2">
    <property type="entry name" value="STAPHYLOCOCCAL NUCLEASE DOMAIN-CONTAINING PROTEIN 1"/>
    <property type="match status" value="1"/>
</dbReference>
<dbReference type="GO" id="GO:0003723">
    <property type="term" value="F:RNA binding"/>
    <property type="evidence" value="ECO:0007669"/>
    <property type="project" value="UniProtKB-UniRule"/>
</dbReference>
<dbReference type="Proteomes" id="UP000799753">
    <property type="component" value="Unassembled WGS sequence"/>
</dbReference>
<sequence length="883" mass="98029">MALLEAKVKSVLSGDTVILHNINNPKQERTLSLAFVTAPRLKREGDEQFAFESRDFLRRLLVGKVVRFNVLYKIPTGANREYGIVALPNRIQFPEQAVAEGWLKLRDDAGRKDDTEEATALLEKLQVLEARARADSKGLWQESAGRINSSHELSDAKAFVDEHKGEDISGIVERVLAGDRMIIRFLLSPTEHVQTMVLLAGLRAPATKRTNPSDGKEQPAEAFGDESHQFIETRLLQRTVVVNVLGTTPNGQLVANVKHPLQGSISPHLLKAGLAKCNDHHTTLLGQEMGVLRQAEKAAKDSRQGLYQGLVTQNRAAPGELEATVIRIQSADTLYVRNKAGAEKRINLSSVRQPKPTDPKQSPWGPEAKEFLRKRLIGKHVKFHIDGKRPANEGYDEREMATVSLQGKNIGLLLVENGMASVIRHRQEDTDRSPIYDDLLLAEQAAQEAQKGIWSPKAPSTKQYVDYSESLEKAKRQLTLLSRQRKVPAIVDFVKSGSRFTVLVPRENAKLTFVLSGIRAPKSARNPTDKGEPFGQEAHDFANKRCQQRDVEIDVEDCDKVGGFIGTLYINRENFAKTLVEEGLATVHAYSAEKAGNANELFAAEEKAKAARKNLWQEYDPSQEEDAEATAEGAATNGQNGDAAVERRKDYRDVVVTHVADDGRLKLQEVGTGTAALTELMNAFRSFHSNPSNSAGLPNPPKAGDFVAAKFTADDEWYRARIRRNDRDAKKAEVVYIDYGNSEVVPWSRLRPLTQAQFLTSKLKAQALDAQLSFIQLPGNSEYLDDAVHVISQETADRQLVANVDQVEKDGTLWVTLFDPKISQTGEDSVNAEVISEGLAMVPKKLRNWERNAGTILAALNKRQATAKEDRRGQWEYGDLTED</sequence>
<feature type="domain" description="TNase-like" evidence="10">
    <location>
        <begin position="319"/>
        <end position="456"/>
    </location>
</feature>
<dbReference type="FunFam" id="2.40.50.90:FF:000030">
    <property type="entry name" value="Transcription factor (Snd1/p100), putative"/>
    <property type="match status" value="1"/>
</dbReference>
<evidence type="ECO:0000256" key="6">
    <source>
        <dbReference type="ARBA" id="ARBA00022737"/>
    </source>
</evidence>
<dbReference type="PIRSF" id="PIRSF017179">
    <property type="entry name" value="RISC-Tudor-SN"/>
    <property type="match status" value="1"/>
</dbReference>
<dbReference type="GO" id="GO:0004518">
    <property type="term" value="F:nuclease activity"/>
    <property type="evidence" value="ECO:0007669"/>
    <property type="project" value="TreeGrafter"/>
</dbReference>
<proteinExistence type="predicted"/>
<evidence type="ECO:0000256" key="1">
    <source>
        <dbReference type="ARBA" id="ARBA00004496"/>
    </source>
</evidence>
<dbReference type="FunFam" id="2.40.50.90:FF:000019">
    <property type="entry name" value="Transcription factor (Snd1/p100), putative"/>
    <property type="match status" value="1"/>
</dbReference>
<evidence type="ECO:0000256" key="4">
    <source>
        <dbReference type="ARBA" id="ARBA00022490"/>
    </source>
</evidence>
<evidence type="ECO:0000256" key="8">
    <source>
        <dbReference type="SAM" id="MobiDB-lite"/>
    </source>
</evidence>
<dbReference type="InterPro" id="IPR035437">
    <property type="entry name" value="SNase_OB-fold_sf"/>
</dbReference>
<dbReference type="GO" id="GO:0005634">
    <property type="term" value="C:nucleus"/>
    <property type="evidence" value="ECO:0007669"/>
    <property type="project" value="TreeGrafter"/>
</dbReference>
<comment type="subcellular location">
    <subcellularLocation>
        <location evidence="1 7">Cytoplasm</location>
    </subcellularLocation>
</comment>
<dbReference type="PROSITE" id="PS50304">
    <property type="entry name" value="TUDOR"/>
    <property type="match status" value="1"/>
</dbReference>
<dbReference type="FunFam" id="2.40.50.90:FF:000001">
    <property type="entry name" value="Staphylococcal nuclease domain-containing protein"/>
    <property type="match status" value="1"/>
</dbReference>
<organism evidence="11 12">
    <name type="scientific">Massarina eburnea CBS 473.64</name>
    <dbReference type="NCBI Taxonomy" id="1395130"/>
    <lineage>
        <taxon>Eukaryota</taxon>
        <taxon>Fungi</taxon>
        <taxon>Dikarya</taxon>
        <taxon>Ascomycota</taxon>
        <taxon>Pezizomycotina</taxon>
        <taxon>Dothideomycetes</taxon>
        <taxon>Pleosporomycetidae</taxon>
        <taxon>Pleosporales</taxon>
        <taxon>Massarineae</taxon>
        <taxon>Massarinaceae</taxon>
        <taxon>Massarina</taxon>
    </lineage>
</organism>
<dbReference type="SMART" id="SM00333">
    <property type="entry name" value="TUDOR"/>
    <property type="match status" value="1"/>
</dbReference>
<evidence type="ECO:0000313" key="11">
    <source>
        <dbReference type="EMBL" id="KAF2646316.1"/>
    </source>
</evidence>
<dbReference type="GO" id="GO:0006402">
    <property type="term" value="P:mRNA catabolic process"/>
    <property type="evidence" value="ECO:0007669"/>
    <property type="project" value="UniProtKB-UniRule"/>
</dbReference>
<dbReference type="FunFam" id="2.40.50.90:FF:000010">
    <property type="entry name" value="Ribonuclease"/>
    <property type="match status" value="1"/>
</dbReference>
<dbReference type="GO" id="GO:0031047">
    <property type="term" value="P:regulatory ncRNA-mediated gene silencing"/>
    <property type="evidence" value="ECO:0007669"/>
    <property type="project" value="UniProtKB-UniRule"/>
</dbReference>
<accession>A0A6A6SER2</accession>
<dbReference type="AlphaFoldDB" id="A0A6A6SER2"/>
<dbReference type="FunFam" id="2.30.30.140:FF:000018">
    <property type="entry name" value="Serine/threonine-protein kinase 31"/>
    <property type="match status" value="1"/>
</dbReference>
<dbReference type="SUPFAM" id="SSF50199">
    <property type="entry name" value="Staphylococcal nuclease"/>
    <property type="match status" value="5"/>
</dbReference>
<evidence type="ECO:0000256" key="3">
    <source>
        <dbReference type="ARBA" id="ARBA00014651"/>
    </source>
</evidence>
<evidence type="ECO:0000256" key="7">
    <source>
        <dbReference type="PIRNR" id="PIRNR017179"/>
    </source>
</evidence>
<dbReference type="InterPro" id="IPR016685">
    <property type="entry name" value="Silence_cplx_Nase-comp_TudorSN"/>
</dbReference>
<dbReference type="SMART" id="SM00318">
    <property type="entry name" value="SNc"/>
    <property type="match status" value="4"/>
</dbReference>
<evidence type="ECO:0000256" key="2">
    <source>
        <dbReference type="ARBA" id="ARBA00013404"/>
    </source>
</evidence>
<dbReference type="Pfam" id="PF00567">
    <property type="entry name" value="TUDOR"/>
    <property type="match status" value="1"/>
</dbReference>
<gene>
    <name evidence="11" type="ORF">P280DRAFT_464564</name>
</gene>
<protein>
    <recommendedName>
        <fullName evidence="2">Probable endonuclease LCL3</fullName>
    </recommendedName>
    <alternativeName>
        <fullName evidence="3">Probable endonuclease lcl3</fullName>
    </alternativeName>
</protein>
<dbReference type="InterPro" id="IPR002999">
    <property type="entry name" value="Tudor"/>
</dbReference>
<dbReference type="InterPro" id="IPR016071">
    <property type="entry name" value="Staphylococal_nuclease_OB-fold"/>
</dbReference>
<dbReference type="CDD" id="cd00175">
    <property type="entry name" value="SNc"/>
    <property type="match status" value="1"/>
</dbReference>
<feature type="domain" description="TNase-like" evidence="10">
    <location>
        <begin position="485"/>
        <end position="618"/>
    </location>
</feature>
<evidence type="ECO:0000256" key="5">
    <source>
        <dbReference type="ARBA" id="ARBA00022553"/>
    </source>
</evidence>
<dbReference type="Gene3D" id="2.30.30.140">
    <property type="match status" value="1"/>
</dbReference>
<keyword evidence="5" id="KW-0597">Phosphoprotein</keyword>
<feature type="region of interest" description="Disordered" evidence="8">
    <location>
        <begin position="619"/>
        <end position="644"/>
    </location>
</feature>
<dbReference type="GO" id="GO:0005829">
    <property type="term" value="C:cytosol"/>
    <property type="evidence" value="ECO:0007669"/>
    <property type="project" value="UniProtKB-UniRule"/>
</dbReference>